<protein>
    <submittedName>
        <fullName evidence="2">DUF6020 family protein</fullName>
    </submittedName>
</protein>
<keyword evidence="1" id="KW-0812">Transmembrane</keyword>
<evidence type="ECO:0000313" key="2">
    <source>
        <dbReference type="EMBL" id="MCB7388337.1"/>
    </source>
</evidence>
<keyword evidence="1" id="KW-1133">Transmembrane helix</keyword>
<sequence>MRVKMRKFLKSCYFKILLSTIAVIWTLGLKTSNFASVLLVVLFYFFYKNEINCSEKRERIIAGVLSVLLAVFQVAGNYDDFLLLVDVKLVLLIKYILAIAGWCCIFYTLIAIIFKMAEEKDLVCAAQKNSKGIKVFGASFGILILCWLPYFIAYYPGILTWDTEWQFEQALGISSYSNHQPVLHTLFLKLFYNLGIKIFHNPNGGMAVCVFVQMIVMASIFAFLIVILYWRKIRKQYLALCIIFFGIMPFNALYSIAIWKDIFFAGSILLFSIILWELQDSHDDNRLTKIGQIIGFIVVGILVCLLRSNGFYAYLFCIPFMVLMLKKRRAGVILGCIVTLSIVGIVKGPVMEAKHVIQPDIVENLSIPIQHIARVVADGCELTDEEEKLLGQVIEIDRIPEEYLNYISDPIKTLIREKDNQQYIKDNKKEFFFLWLKLGLRYPEEYIKAQIDQTRGYWTTDEQYWVITTEVTEHAEILGMYRDSKLPSGIVRIMEWGENAYMEIPIYGILWSIGFYFWIMLLMLAITIKKKKNILPFLPVLALWGSLMIATPVYAEFRYIYSLIIGIPLFIAISFSSEEERNYVSDAETITNKECL</sequence>
<evidence type="ECO:0000313" key="3">
    <source>
        <dbReference type="Proteomes" id="UP001299546"/>
    </source>
</evidence>
<dbReference type="Pfam" id="PF19484">
    <property type="entry name" value="DUF6020"/>
    <property type="match status" value="1"/>
</dbReference>
<accession>A0ABS8DJW3</accession>
<feature type="transmembrane region" description="Helical" evidence="1">
    <location>
        <begin position="205"/>
        <end position="230"/>
    </location>
</feature>
<feature type="transmembrane region" description="Helical" evidence="1">
    <location>
        <begin position="237"/>
        <end position="256"/>
    </location>
</feature>
<evidence type="ECO:0000256" key="1">
    <source>
        <dbReference type="SAM" id="Phobius"/>
    </source>
</evidence>
<feature type="transmembrane region" description="Helical" evidence="1">
    <location>
        <begin position="332"/>
        <end position="350"/>
    </location>
</feature>
<feature type="transmembrane region" description="Helical" evidence="1">
    <location>
        <begin position="12"/>
        <end position="28"/>
    </location>
</feature>
<dbReference type="Proteomes" id="UP001299546">
    <property type="component" value="Unassembled WGS sequence"/>
</dbReference>
<proteinExistence type="predicted"/>
<gene>
    <name evidence="2" type="ORF">LIZ65_13700</name>
</gene>
<feature type="transmembrane region" description="Helical" evidence="1">
    <location>
        <begin position="504"/>
        <end position="527"/>
    </location>
</feature>
<organism evidence="2 3">
    <name type="scientific">Bariatricus massiliensis</name>
    <dbReference type="NCBI Taxonomy" id="1745713"/>
    <lineage>
        <taxon>Bacteria</taxon>
        <taxon>Bacillati</taxon>
        <taxon>Bacillota</taxon>
        <taxon>Clostridia</taxon>
        <taxon>Lachnospirales</taxon>
        <taxon>Lachnospiraceae</taxon>
        <taxon>Bariatricus</taxon>
    </lineage>
</organism>
<keyword evidence="1" id="KW-0472">Membrane</keyword>
<dbReference type="RefSeq" id="WP_066731384.1">
    <property type="nucleotide sequence ID" value="NZ_JAJCIQ010000010.1"/>
</dbReference>
<feature type="transmembrane region" description="Helical" evidence="1">
    <location>
        <begin position="135"/>
        <end position="155"/>
    </location>
</feature>
<feature type="transmembrane region" description="Helical" evidence="1">
    <location>
        <begin position="34"/>
        <end position="51"/>
    </location>
</feature>
<comment type="caution">
    <text evidence="2">The sequence shown here is derived from an EMBL/GenBank/DDBJ whole genome shotgun (WGS) entry which is preliminary data.</text>
</comment>
<feature type="transmembrane region" description="Helical" evidence="1">
    <location>
        <begin position="559"/>
        <end position="576"/>
    </location>
</feature>
<reference evidence="2 3" key="1">
    <citation type="submission" date="2021-10" db="EMBL/GenBank/DDBJ databases">
        <title>Collection of gut derived symbiotic bacterial strains cultured from healthy donors.</title>
        <authorList>
            <person name="Lin H."/>
            <person name="Littmann E."/>
            <person name="Kohout C."/>
            <person name="Pamer E.G."/>
        </authorList>
    </citation>
    <scope>NUCLEOTIDE SEQUENCE [LARGE SCALE GENOMIC DNA]</scope>
    <source>
        <strain evidence="2 3">DFI.1.165</strain>
    </source>
</reference>
<keyword evidence="3" id="KW-1185">Reference proteome</keyword>
<dbReference type="EMBL" id="JAJCIS010000010">
    <property type="protein sequence ID" value="MCB7388337.1"/>
    <property type="molecule type" value="Genomic_DNA"/>
</dbReference>
<name>A0ABS8DJW3_9FIRM</name>
<dbReference type="InterPro" id="IPR046062">
    <property type="entry name" value="DUF6020"/>
</dbReference>
<feature type="transmembrane region" description="Helical" evidence="1">
    <location>
        <begin position="90"/>
        <end position="114"/>
    </location>
</feature>
<feature type="transmembrane region" description="Helical" evidence="1">
    <location>
        <begin position="534"/>
        <end position="553"/>
    </location>
</feature>
<feature type="transmembrane region" description="Helical" evidence="1">
    <location>
        <begin position="60"/>
        <end position="78"/>
    </location>
</feature>